<gene>
    <name evidence="12" type="ORF">S58_53240</name>
</gene>
<dbReference type="InterPro" id="IPR001851">
    <property type="entry name" value="ABC_transp_permease"/>
</dbReference>
<dbReference type="RefSeq" id="WP_015668391.1">
    <property type="nucleotide sequence ID" value="NC_020453.1"/>
</dbReference>
<protein>
    <recommendedName>
        <fullName evidence="10">Autoinducer 2 import system permease protein LsrC</fullName>
    </recommendedName>
</protein>
<dbReference type="Proteomes" id="UP000011841">
    <property type="component" value="Chromosome"/>
</dbReference>
<keyword evidence="6 11" id="KW-0812">Transmembrane</keyword>
<evidence type="ECO:0000256" key="6">
    <source>
        <dbReference type="ARBA" id="ARBA00022692"/>
    </source>
</evidence>
<feature type="transmembrane region" description="Helical" evidence="11">
    <location>
        <begin position="25"/>
        <end position="42"/>
    </location>
</feature>
<evidence type="ECO:0000256" key="9">
    <source>
        <dbReference type="ARBA" id="ARBA00025439"/>
    </source>
</evidence>
<reference evidence="12 13" key="1">
    <citation type="journal article" date="2013" name="Appl. Environ. Microbiol.">
        <title>Genome analysis suggests that the soil oligotrophic bacterium Agromonas oligotrophica (Bradyrhizobium oligotrophicum) is a nitrogen-fixing symbiont of Aeschynomene indica.</title>
        <authorList>
            <person name="Okubo T."/>
            <person name="Fukushima S."/>
            <person name="Itakura M."/>
            <person name="Oshima K."/>
            <person name="Longtonglang A."/>
            <person name="Teaumroong N."/>
            <person name="Mitsui H."/>
            <person name="Hattori M."/>
            <person name="Hattori R."/>
            <person name="Hattori T."/>
            <person name="Minamisawa K."/>
        </authorList>
    </citation>
    <scope>NUCLEOTIDE SEQUENCE [LARGE SCALE GENOMIC DNA]</scope>
    <source>
        <strain evidence="12 13">S58</strain>
    </source>
</reference>
<comment type="function">
    <text evidence="9">Part of the ABC transporter complex LsrABCD involved in autoinducer 2 (AI-2) import. Probably responsible for the translocation of the substrate across the membrane.</text>
</comment>
<evidence type="ECO:0000313" key="13">
    <source>
        <dbReference type="Proteomes" id="UP000011841"/>
    </source>
</evidence>
<feature type="transmembrane region" description="Helical" evidence="11">
    <location>
        <begin position="134"/>
        <end position="155"/>
    </location>
</feature>
<dbReference type="PANTHER" id="PTHR32196">
    <property type="entry name" value="ABC TRANSPORTER PERMEASE PROTEIN YPHD-RELATED-RELATED"/>
    <property type="match status" value="1"/>
</dbReference>
<dbReference type="CDD" id="cd06579">
    <property type="entry name" value="TM_PBP1_transp_AraH_like"/>
    <property type="match status" value="1"/>
</dbReference>
<dbReference type="OrthoDB" id="192433at2"/>
<feature type="transmembrane region" description="Helical" evidence="11">
    <location>
        <begin position="221"/>
        <end position="240"/>
    </location>
</feature>
<keyword evidence="13" id="KW-1185">Reference proteome</keyword>
<evidence type="ECO:0000256" key="3">
    <source>
        <dbReference type="ARBA" id="ARBA00022448"/>
    </source>
</evidence>
<dbReference type="GeneID" id="301819080"/>
<keyword evidence="8 11" id="KW-0472">Membrane</keyword>
<name>M4ZBP8_9BRAD</name>
<keyword evidence="5" id="KW-0997">Cell inner membrane</keyword>
<comment type="subunit">
    <text evidence="2">The complex is composed of two ATP-binding proteins (LsrA), two transmembrane proteins (LsrC and LsrD) and a solute-binding protein (LsrB).</text>
</comment>
<evidence type="ECO:0000256" key="7">
    <source>
        <dbReference type="ARBA" id="ARBA00022989"/>
    </source>
</evidence>
<dbReference type="eggNOG" id="COG1172">
    <property type="taxonomic scope" value="Bacteria"/>
</dbReference>
<feature type="transmembrane region" description="Helical" evidence="11">
    <location>
        <begin position="252"/>
        <end position="270"/>
    </location>
</feature>
<dbReference type="Pfam" id="PF02653">
    <property type="entry name" value="BPD_transp_2"/>
    <property type="match status" value="1"/>
</dbReference>
<keyword evidence="3" id="KW-0813">Transport</keyword>
<dbReference type="GO" id="GO:0022857">
    <property type="term" value="F:transmembrane transporter activity"/>
    <property type="evidence" value="ECO:0007669"/>
    <property type="project" value="InterPro"/>
</dbReference>
<dbReference type="EMBL" id="AP012603">
    <property type="protein sequence ID" value="BAM91303.1"/>
    <property type="molecule type" value="Genomic_DNA"/>
</dbReference>
<evidence type="ECO:0000313" key="12">
    <source>
        <dbReference type="EMBL" id="BAM91303.1"/>
    </source>
</evidence>
<evidence type="ECO:0000256" key="1">
    <source>
        <dbReference type="ARBA" id="ARBA00004651"/>
    </source>
</evidence>
<dbReference type="PANTHER" id="PTHR32196:SF29">
    <property type="entry name" value="AUTOINDUCER 2 IMPORT SYSTEM PERMEASE PROTEIN LSRC"/>
    <property type="match status" value="1"/>
</dbReference>
<organism evidence="12 13">
    <name type="scientific">Bradyrhizobium oligotrophicum S58</name>
    <dbReference type="NCBI Taxonomy" id="1245469"/>
    <lineage>
        <taxon>Bacteria</taxon>
        <taxon>Pseudomonadati</taxon>
        <taxon>Pseudomonadota</taxon>
        <taxon>Alphaproteobacteria</taxon>
        <taxon>Hyphomicrobiales</taxon>
        <taxon>Nitrobacteraceae</taxon>
        <taxon>Bradyrhizobium</taxon>
    </lineage>
</organism>
<dbReference type="KEGG" id="aol:S58_53240"/>
<dbReference type="GO" id="GO:0005886">
    <property type="term" value="C:plasma membrane"/>
    <property type="evidence" value="ECO:0007669"/>
    <property type="project" value="UniProtKB-SubCell"/>
</dbReference>
<accession>M4ZBP8</accession>
<evidence type="ECO:0000256" key="10">
    <source>
        <dbReference type="ARBA" id="ARBA00039382"/>
    </source>
</evidence>
<feature type="transmembrane region" description="Helical" evidence="11">
    <location>
        <begin position="106"/>
        <end position="127"/>
    </location>
</feature>
<keyword evidence="7 11" id="KW-1133">Transmembrane helix</keyword>
<comment type="subcellular location">
    <subcellularLocation>
        <location evidence="1">Cell membrane</location>
        <topology evidence="1">Multi-pass membrane protein</topology>
    </subcellularLocation>
</comment>
<dbReference type="AlphaFoldDB" id="M4ZBP8"/>
<keyword evidence="4" id="KW-1003">Cell membrane</keyword>
<feature type="transmembrane region" description="Helical" evidence="11">
    <location>
        <begin position="54"/>
        <end position="74"/>
    </location>
</feature>
<dbReference type="HOGENOM" id="CLU_028880_0_1_5"/>
<dbReference type="PATRIC" id="fig|1245469.3.peg.5455"/>
<feature type="transmembrane region" description="Helical" evidence="11">
    <location>
        <begin position="167"/>
        <end position="190"/>
    </location>
</feature>
<feature type="transmembrane region" description="Helical" evidence="11">
    <location>
        <begin position="302"/>
        <end position="320"/>
    </location>
</feature>
<evidence type="ECO:0000256" key="11">
    <source>
        <dbReference type="SAM" id="Phobius"/>
    </source>
</evidence>
<proteinExistence type="predicted"/>
<sequence>MSTLAISPAQSGDGRALRWLASQEALLSFAIVLIAVLVGLYNPRFLATRNLTDIVLGNAYVAVAAIGMSLVIVSGNIDISVGSLIGVLATISGSLAVAGVPMVLVWLTPLVVGVLVMALQGAVVAYLRIPSIVVTLGMLSILKGGLISVTGGRWITDLPQAFHLADIELFGLLPMPVLIMVTATILAALWMRYSASGRAIYATGGNAEAARLCGVSPRRTVLMVFALHGLFAGIATLLFATQLKVIQSTVPPNLELTVITAAVVGGVSILGGVGTVIGSTLATILIAEIASALVFINVSPYWIHAVQGGLILVTVIADILRRRRRQVGG</sequence>
<evidence type="ECO:0000256" key="5">
    <source>
        <dbReference type="ARBA" id="ARBA00022519"/>
    </source>
</evidence>
<evidence type="ECO:0000256" key="4">
    <source>
        <dbReference type="ARBA" id="ARBA00022475"/>
    </source>
</evidence>
<evidence type="ECO:0000256" key="2">
    <source>
        <dbReference type="ARBA" id="ARBA00011262"/>
    </source>
</evidence>
<dbReference type="STRING" id="1245469.S58_53240"/>
<evidence type="ECO:0000256" key="8">
    <source>
        <dbReference type="ARBA" id="ARBA00023136"/>
    </source>
</evidence>